<evidence type="ECO:0000313" key="2">
    <source>
        <dbReference type="EMBL" id="MBD8010565.1"/>
    </source>
</evidence>
<sequence length="122" mass="13553">MGFTLIELMIVVSIIAILSMIALPSYNNYVKRAHIKAAQSDLVTLGLVLEGSYQRKLEYPVITATNTTTIIKEEELKAWKPTENVFNYAVTSSQEGYTITATKDTCTMTMTNTTQATPCQSY</sequence>
<dbReference type="Proteomes" id="UP000621930">
    <property type="component" value="Unassembled WGS sequence"/>
</dbReference>
<evidence type="ECO:0000256" key="1">
    <source>
        <dbReference type="SAM" id="Phobius"/>
    </source>
</evidence>
<keyword evidence="1" id="KW-0812">Transmembrane</keyword>
<reference evidence="2 3" key="1">
    <citation type="submission" date="2020-08" db="EMBL/GenBank/DDBJ databases">
        <title>A Genomic Blueprint of the Chicken Gut Microbiome.</title>
        <authorList>
            <person name="Gilroy R."/>
            <person name="Ravi A."/>
            <person name="Getino M."/>
            <person name="Pursley I."/>
            <person name="Horton D.L."/>
            <person name="Alikhan N.-F."/>
            <person name="Baker D."/>
            <person name="Gharbi K."/>
            <person name="Hall N."/>
            <person name="Watson M."/>
            <person name="Adriaenssens E.M."/>
            <person name="Foster-Nyarko E."/>
            <person name="Jarju S."/>
            <person name="Secka A."/>
            <person name="Antonio M."/>
            <person name="Oren A."/>
            <person name="Chaudhuri R."/>
            <person name="La Ragione R.M."/>
            <person name="Hildebrand F."/>
            <person name="Pallen M.J."/>
        </authorList>
    </citation>
    <scope>NUCLEOTIDE SEQUENCE [LARGE SCALE GENOMIC DNA]</scope>
    <source>
        <strain evidence="2 3">Sa1BUA6</strain>
    </source>
</reference>
<comment type="caution">
    <text evidence="2">The sequence shown here is derived from an EMBL/GenBank/DDBJ whole genome shotgun (WGS) entry which is preliminary data.</text>
</comment>
<evidence type="ECO:0000313" key="3">
    <source>
        <dbReference type="Proteomes" id="UP000621930"/>
    </source>
</evidence>
<keyword evidence="1" id="KW-0472">Membrane</keyword>
<gene>
    <name evidence="2" type="ORF">H9629_14655</name>
</gene>
<accession>A0ABR8W0L9</accession>
<feature type="transmembrane region" description="Helical" evidence="1">
    <location>
        <begin position="6"/>
        <end position="26"/>
    </location>
</feature>
<dbReference type="Pfam" id="PF16732">
    <property type="entry name" value="ComP_DUS"/>
    <property type="match status" value="1"/>
</dbReference>
<dbReference type="InterPro" id="IPR031982">
    <property type="entry name" value="PilE-like"/>
</dbReference>
<dbReference type="RefSeq" id="WP_191731382.1">
    <property type="nucleotide sequence ID" value="NZ_JACSPT010000029.1"/>
</dbReference>
<dbReference type="SUPFAM" id="SSF54523">
    <property type="entry name" value="Pili subunits"/>
    <property type="match status" value="1"/>
</dbReference>
<dbReference type="PANTHER" id="PTHR30093:SF47">
    <property type="entry name" value="TYPE IV PILUS NON-CORE MINOR PILIN PILE"/>
    <property type="match status" value="1"/>
</dbReference>
<organism evidence="2 3">
    <name type="scientific">Acinetobacter pecorum</name>
    <dbReference type="NCBI Taxonomy" id="2762215"/>
    <lineage>
        <taxon>Bacteria</taxon>
        <taxon>Pseudomonadati</taxon>
        <taxon>Pseudomonadota</taxon>
        <taxon>Gammaproteobacteria</taxon>
        <taxon>Moraxellales</taxon>
        <taxon>Moraxellaceae</taxon>
        <taxon>Acinetobacter</taxon>
    </lineage>
</organism>
<protein>
    <submittedName>
        <fullName evidence="2">Prepilin-type N-terminal cleavage/methylation domain-containing protein</fullName>
    </submittedName>
</protein>
<dbReference type="Gene3D" id="3.30.700.10">
    <property type="entry name" value="Glycoprotein, Type 4 Pilin"/>
    <property type="match status" value="1"/>
</dbReference>
<dbReference type="PANTHER" id="PTHR30093">
    <property type="entry name" value="GENERAL SECRETION PATHWAY PROTEIN G"/>
    <property type="match status" value="1"/>
</dbReference>
<proteinExistence type="predicted"/>
<dbReference type="InterPro" id="IPR012902">
    <property type="entry name" value="N_methyl_site"/>
</dbReference>
<name>A0ABR8W0L9_9GAMM</name>
<keyword evidence="3" id="KW-1185">Reference proteome</keyword>
<dbReference type="NCBIfam" id="TIGR02532">
    <property type="entry name" value="IV_pilin_GFxxxE"/>
    <property type="match status" value="1"/>
</dbReference>
<dbReference type="InterPro" id="IPR045584">
    <property type="entry name" value="Pilin-like"/>
</dbReference>
<keyword evidence="1" id="KW-1133">Transmembrane helix</keyword>
<dbReference type="EMBL" id="JACSPT010000029">
    <property type="protein sequence ID" value="MBD8010565.1"/>
    <property type="molecule type" value="Genomic_DNA"/>
</dbReference>
<dbReference type="Pfam" id="PF07963">
    <property type="entry name" value="N_methyl"/>
    <property type="match status" value="1"/>
</dbReference>